<evidence type="ECO:0000313" key="6">
    <source>
        <dbReference type="Proteomes" id="UP000005435"/>
    </source>
</evidence>
<reference evidence="6" key="1">
    <citation type="submission" date="2011-12" db="EMBL/GenBank/DDBJ databases">
        <title>Complete sequence of Clostridium clariflavum DSM 19732.</title>
        <authorList>
            <consortium name="US DOE Joint Genome Institute"/>
            <person name="Lucas S."/>
            <person name="Han J."/>
            <person name="Lapidus A."/>
            <person name="Cheng J.-F."/>
            <person name="Goodwin L."/>
            <person name="Pitluck S."/>
            <person name="Peters L."/>
            <person name="Teshima H."/>
            <person name="Detter J.C."/>
            <person name="Han C."/>
            <person name="Tapia R."/>
            <person name="Land M."/>
            <person name="Hauser L."/>
            <person name="Kyrpides N."/>
            <person name="Ivanova N."/>
            <person name="Pagani I."/>
            <person name="Kitzmiller T."/>
            <person name="Lynd L."/>
            <person name="Izquierdo J."/>
            <person name="Woyke T."/>
        </authorList>
    </citation>
    <scope>NUCLEOTIDE SEQUENCE [LARGE SCALE GENOMIC DNA]</scope>
    <source>
        <strain evidence="6">DSM 19732 / NBRC 101661 / EBR45</strain>
    </source>
</reference>
<dbReference type="GO" id="GO:0016020">
    <property type="term" value="C:membrane"/>
    <property type="evidence" value="ECO:0007669"/>
    <property type="project" value="InterPro"/>
</dbReference>
<comment type="similarity">
    <text evidence="1">Belongs to the GerABKA family.</text>
</comment>
<evidence type="ECO:0000256" key="1">
    <source>
        <dbReference type="ARBA" id="ARBA00005278"/>
    </source>
</evidence>
<feature type="transmembrane region" description="Helical" evidence="4">
    <location>
        <begin position="536"/>
        <end position="561"/>
    </location>
</feature>
<feature type="region of interest" description="Disordered" evidence="3">
    <location>
        <begin position="27"/>
        <end position="76"/>
    </location>
</feature>
<feature type="compositionally biased region" description="Basic and acidic residues" evidence="3">
    <location>
        <begin position="27"/>
        <end position="55"/>
    </location>
</feature>
<dbReference type="EMBL" id="CP003065">
    <property type="protein sequence ID" value="AEV68105.1"/>
    <property type="molecule type" value="Genomic_DNA"/>
</dbReference>
<keyword evidence="6" id="KW-1185">Reference proteome</keyword>
<protein>
    <submittedName>
        <fullName evidence="5">Spore germination protein, GerA family</fullName>
    </submittedName>
</protein>
<evidence type="ECO:0000256" key="4">
    <source>
        <dbReference type="SAM" id="Phobius"/>
    </source>
</evidence>
<feature type="transmembrane region" description="Helical" evidence="4">
    <location>
        <begin position="481"/>
        <end position="499"/>
    </location>
</feature>
<dbReference type="HOGENOM" id="CLU_021639_4_0_9"/>
<dbReference type="PANTHER" id="PTHR22550">
    <property type="entry name" value="SPORE GERMINATION PROTEIN"/>
    <property type="match status" value="1"/>
</dbReference>
<feature type="compositionally biased region" description="Basic and acidic residues" evidence="3">
    <location>
        <begin position="102"/>
        <end position="113"/>
    </location>
</feature>
<dbReference type="PANTHER" id="PTHR22550:SF5">
    <property type="entry name" value="LEUCINE ZIPPER PROTEIN 4"/>
    <property type="match status" value="1"/>
</dbReference>
<name>G8M1C9_ACECE</name>
<reference evidence="5 6" key="2">
    <citation type="journal article" date="2012" name="Stand. Genomic Sci.">
        <title>Complete Genome Sequence of Clostridium clariflavum DSM 19732.</title>
        <authorList>
            <person name="Izquierdo J.A."/>
            <person name="Goodwin L."/>
            <person name="Davenport K.W."/>
            <person name="Teshima H."/>
            <person name="Bruce D."/>
            <person name="Detter C."/>
            <person name="Tapia R."/>
            <person name="Han S."/>
            <person name="Land M."/>
            <person name="Hauser L."/>
            <person name="Jeffries C.D."/>
            <person name="Han J."/>
            <person name="Pitluck S."/>
            <person name="Nolan M."/>
            <person name="Chen A."/>
            <person name="Huntemann M."/>
            <person name="Mavromatis K."/>
            <person name="Mikhailova N."/>
            <person name="Liolios K."/>
            <person name="Woyke T."/>
            <person name="Lynd L.R."/>
        </authorList>
    </citation>
    <scope>NUCLEOTIDE SEQUENCE [LARGE SCALE GENOMIC DNA]</scope>
    <source>
        <strain evidence="6">DSM 19732 / NBRC 101661 / EBR45</strain>
    </source>
</reference>
<dbReference type="AlphaFoldDB" id="G8M1C9"/>
<accession>G8M1C9</accession>
<gene>
    <name evidence="5" type="ordered locus">Clocl_1455</name>
</gene>
<dbReference type="Pfam" id="PF03323">
    <property type="entry name" value="GerA"/>
    <property type="match status" value="1"/>
</dbReference>
<sequence>MGFLADIKKLIKDWFTFKEPEKFEKFILKEKESETRDHREDNDSDEKKVESEKGQSEGNSENIKRNESTGSKKRGIKSQFAPIMQIGAKDNKKEEKCECEDNEKKEKEEEQKDVSSMTKVSKKLSDNIAYLKQKYTVPASADVVIREFHITVKDKTIPACIIFIDGLVNTDVMDMAILQPLMLLSNLDIKEDEYDVEEIVKSRLLPHNQVKIVEDFSEIVGDVNFGGCGIFIDGIDVAFTADIKGWKGRGIDRPNTEMVIRGPQEGFNESLRTNTGLIRKILKDAALVVENIAVGKRSRTPCALMYIKDIANDSLVDEVRRRLNGVDIDYLIDSGELEQLIEDNSFLAVPQIMATERPDRVAAMLTEGKVAVIVQGSPFALVMPATHIDLFHSSEDSYIRFPYANLVRIIRVCAVAMSLLLPGLFVAITNYHHEMIPTDLLFAIEASRERVPFPSLVEILIMEFAFEFIREAGVRIPGPLGPTLGIIGGLILGQAAVAANIVSPILIIIVAVTGIGSFAIPNFSLGYAYRVLRFAYIFLGATAGFFGITAGLYLQGIWLAAAKSFGVPFLSPLGPVTKGAMSDQIFRAPIWKQEKRADYLNVKKNRKQPEISIKWMKNDEKK</sequence>
<evidence type="ECO:0000256" key="2">
    <source>
        <dbReference type="ARBA" id="ARBA00023136"/>
    </source>
</evidence>
<dbReference type="InterPro" id="IPR050768">
    <property type="entry name" value="UPF0353/GerABKA_families"/>
</dbReference>
<organism evidence="5 6">
    <name type="scientific">Acetivibrio clariflavus (strain DSM 19732 / NBRC 101661 / EBR45)</name>
    <name type="common">Clostridium clariflavum</name>
    <dbReference type="NCBI Taxonomy" id="720554"/>
    <lineage>
        <taxon>Bacteria</taxon>
        <taxon>Bacillati</taxon>
        <taxon>Bacillota</taxon>
        <taxon>Clostridia</taxon>
        <taxon>Eubacteriales</taxon>
        <taxon>Oscillospiraceae</taxon>
        <taxon>Acetivibrio</taxon>
    </lineage>
</organism>
<dbReference type="STRING" id="720554.Clocl_1455"/>
<dbReference type="GO" id="GO:0009847">
    <property type="term" value="P:spore germination"/>
    <property type="evidence" value="ECO:0007669"/>
    <property type="project" value="InterPro"/>
</dbReference>
<evidence type="ECO:0000256" key="3">
    <source>
        <dbReference type="SAM" id="MobiDB-lite"/>
    </source>
</evidence>
<dbReference type="Proteomes" id="UP000005435">
    <property type="component" value="Chromosome"/>
</dbReference>
<dbReference type="KEGG" id="ccl:Clocl_1455"/>
<dbReference type="InterPro" id="IPR004995">
    <property type="entry name" value="Spore_Ger"/>
</dbReference>
<keyword evidence="4" id="KW-1133">Transmembrane helix</keyword>
<keyword evidence="4" id="KW-0812">Transmembrane</keyword>
<feature type="region of interest" description="Disordered" evidence="3">
    <location>
        <begin position="89"/>
        <end position="115"/>
    </location>
</feature>
<feature type="transmembrane region" description="Helical" evidence="4">
    <location>
        <begin position="409"/>
        <end position="431"/>
    </location>
</feature>
<proteinExistence type="inferred from homology"/>
<dbReference type="eggNOG" id="COG0697">
    <property type="taxonomic scope" value="Bacteria"/>
</dbReference>
<keyword evidence="2 4" id="KW-0472">Membrane</keyword>
<feature type="transmembrane region" description="Helical" evidence="4">
    <location>
        <begin position="505"/>
        <end position="529"/>
    </location>
</feature>
<evidence type="ECO:0000313" key="5">
    <source>
        <dbReference type="EMBL" id="AEV68105.1"/>
    </source>
</evidence>